<name>A0A0D2KR66_HYPSF</name>
<accession>A0A0D2KR66</accession>
<reference evidence="2" key="1">
    <citation type="submission" date="2014-04" db="EMBL/GenBank/DDBJ databases">
        <title>Evolutionary Origins and Diversification of the Mycorrhizal Mutualists.</title>
        <authorList>
            <consortium name="DOE Joint Genome Institute"/>
            <consortium name="Mycorrhizal Genomics Consortium"/>
            <person name="Kohler A."/>
            <person name="Kuo A."/>
            <person name="Nagy L.G."/>
            <person name="Floudas D."/>
            <person name="Copeland A."/>
            <person name="Barry K.W."/>
            <person name="Cichocki N."/>
            <person name="Veneault-Fourrey C."/>
            <person name="LaButti K."/>
            <person name="Lindquist E.A."/>
            <person name="Lipzen A."/>
            <person name="Lundell T."/>
            <person name="Morin E."/>
            <person name="Murat C."/>
            <person name="Riley R."/>
            <person name="Ohm R."/>
            <person name="Sun H."/>
            <person name="Tunlid A."/>
            <person name="Henrissat B."/>
            <person name="Grigoriev I.V."/>
            <person name="Hibbett D.S."/>
            <person name="Martin F."/>
        </authorList>
    </citation>
    <scope>NUCLEOTIDE SEQUENCE [LARGE SCALE GENOMIC DNA]</scope>
    <source>
        <strain evidence="2">FD-334 SS-4</strain>
    </source>
</reference>
<dbReference type="Proteomes" id="UP000054270">
    <property type="component" value="Unassembled WGS sequence"/>
</dbReference>
<organism evidence="1 2">
    <name type="scientific">Hypholoma sublateritium (strain FD-334 SS-4)</name>
    <dbReference type="NCBI Taxonomy" id="945553"/>
    <lineage>
        <taxon>Eukaryota</taxon>
        <taxon>Fungi</taxon>
        <taxon>Dikarya</taxon>
        <taxon>Basidiomycota</taxon>
        <taxon>Agaricomycotina</taxon>
        <taxon>Agaricomycetes</taxon>
        <taxon>Agaricomycetidae</taxon>
        <taxon>Agaricales</taxon>
        <taxon>Agaricineae</taxon>
        <taxon>Strophariaceae</taxon>
        <taxon>Hypholoma</taxon>
    </lineage>
</organism>
<protein>
    <submittedName>
        <fullName evidence="1">Uncharacterized protein</fullName>
    </submittedName>
</protein>
<dbReference type="EMBL" id="KN817609">
    <property type="protein sequence ID" value="KJA17132.1"/>
    <property type="molecule type" value="Genomic_DNA"/>
</dbReference>
<evidence type="ECO:0000313" key="2">
    <source>
        <dbReference type="Proteomes" id="UP000054270"/>
    </source>
</evidence>
<keyword evidence="2" id="KW-1185">Reference proteome</keyword>
<dbReference type="AlphaFoldDB" id="A0A0D2KR66"/>
<sequence length="190" mass="21171">MSPAAGMKKGGRLKDPDKCTLLNAVGIIENKCHEIEAAKRDLASAFNRPGSPRDLELETALDELSGVVRIAARAPAISAIPILYDNLEDYHSILRDLQHSLTREPASVTIFSDLKSRIHCRVEEFKRMISPSPTEGSIPSMSMFQNARHIFISGGSFNQISQNHEVREQIDSLRRLSYLQLSLQVTVLFV</sequence>
<evidence type="ECO:0000313" key="1">
    <source>
        <dbReference type="EMBL" id="KJA17132.1"/>
    </source>
</evidence>
<proteinExistence type="predicted"/>
<gene>
    <name evidence="1" type="ORF">HYPSUDRAFT_70941</name>
</gene>